<evidence type="ECO:0000256" key="1">
    <source>
        <dbReference type="SAM" id="Phobius"/>
    </source>
</evidence>
<dbReference type="AlphaFoldDB" id="A0A2R8ANM2"/>
<dbReference type="Proteomes" id="UP000244904">
    <property type="component" value="Unassembled WGS sequence"/>
</dbReference>
<proteinExistence type="predicted"/>
<evidence type="ECO:0000313" key="4">
    <source>
        <dbReference type="Proteomes" id="UP000244904"/>
    </source>
</evidence>
<organism evidence="3 4">
    <name type="scientific">Pseudoprimorskyibacter insulae</name>
    <dbReference type="NCBI Taxonomy" id="1695997"/>
    <lineage>
        <taxon>Bacteria</taxon>
        <taxon>Pseudomonadati</taxon>
        <taxon>Pseudomonadota</taxon>
        <taxon>Alphaproteobacteria</taxon>
        <taxon>Rhodobacterales</taxon>
        <taxon>Paracoccaceae</taxon>
        <taxon>Pseudoprimorskyibacter</taxon>
    </lineage>
</organism>
<dbReference type="Gene3D" id="2.40.50.1020">
    <property type="entry name" value="LytTr DNA-binding domain"/>
    <property type="match status" value="1"/>
</dbReference>
<dbReference type="GO" id="GO:0003677">
    <property type="term" value="F:DNA binding"/>
    <property type="evidence" value="ECO:0007669"/>
    <property type="project" value="InterPro"/>
</dbReference>
<feature type="domain" description="HTH LytTR-type" evidence="2">
    <location>
        <begin position="208"/>
        <end position="301"/>
    </location>
</feature>
<keyword evidence="1" id="KW-1133">Transmembrane helix</keyword>
<evidence type="ECO:0000313" key="3">
    <source>
        <dbReference type="EMBL" id="SPF77668.1"/>
    </source>
</evidence>
<evidence type="ECO:0000259" key="2">
    <source>
        <dbReference type="PROSITE" id="PS50930"/>
    </source>
</evidence>
<feature type="transmembrane region" description="Helical" evidence="1">
    <location>
        <begin position="68"/>
        <end position="93"/>
    </location>
</feature>
<name>A0A2R8ANM2_9RHOB</name>
<dbReference type="InterPro" id="IPR007492">
    <property type="entry name" value="LytTR_DNA-bd_dom"/>
</dbReference>
<feature type="transmembrane region" description="Helical" evidence="1">
    <location>
        <begin position="105"/>
        <end position="122"/>
    </location>
</feature>
<reference evidence="4" key="1">
    <citation type="submission" date="2018-03" db="EMBL/GenBank/DDBJ databases">
        <authorList>
            <person name="Rodrigo-Torres L."/>
            <person name="Arahal R. D."/>
            <person name="Lucena T."/>
        </authorList>
    </citation>
    <scope>NUCLEOTIDE SEQUENCE [LARGE SCALE GENOMIC DNA]</scope>
    <source>
        <strain evidence="4">CECT 8871</strain>
    </source>
</reference>
<dbReference type="Pfam" id="PF04397">
    <property type="entry name" value="LytTR"/>
    <property type="match status" value="1"/>
</dbReference>
<dbReference type="PROSITE" id="PS50930">
    <property type="entry name" value="HTH_LYTTR"/>
    <property type="match status" value="1"/>
</dbReference>
<gene>
    <name evidence="3" type="ORF">PRI8871_00252</name>
</gene>
<accession>A0A2R8ANM2</accession>
<dbReference type="SMART" id="SM00850">
    <property type="entry name" value="LytTR"/>
    <property type="match status" value="1"/>
</dbReference>
<keyword evidence="1" id="KW-0812">Transmembrane</keyword>
<keyword evidence="4" id="KW-1185">Reference proteome</keyword>
<protein>
    <recommendedName>
        <fullName evidence="2">HTH LytTR-type domain-containing protein</fullName>
    </recommendedName>
</protein>
<sequence length="303" mass="33608">MKAAENKENCHELRVLATNGRAFRVTSQAVRDIVTSRLFAISMVLFSLCVALLNAPMMPIPLGLPSRFLVFLAICYLATGFWIALYCVIIFANRRFGTDIPMPNIVSNFGGLFVAVLVKYLIARVGFGLPWPGGWTIFLESLRYAVIATVCEFLTVAFMLPQFEGVSFLDQATEKTDAPEAPADDATAQSPQASAAPNAAVVHLKNRTIPASNVIYMKSVEHYVEFVTDTGTFMERATLKDLTESLPETDGLQTHRSFWVNRKAADRIERRNGNSVLLLRDGTEIPVARSRRTEVAEWLEQVG</sequence>
<feature type="transmembrane region" description="Helical" evidence="1">
    <location>
        <begin position="142"/>
        <end position="160"/>
    </location>
</feature>
<keyword evidence="1" id="KW-0472">Membrane</keyword>
<feature type="transmembrane region" description="Helical" evidence="1">
    <location>
        <begin position="38"/>
        <end position="56"/>
    </location>
</feature>
<dbReference type="EMBL" id="OMOJ01000001">
    <property type="protein sequence ID" value="SPF77668.1"/>
    <property type="molecule type" value="Genomic_DNA"/>
</dbReference>